<evidence type="ECO:0000256" key="6">
    <source>
        <dbReference type="ARBA" id="ARBA00023136"/>
    </source>
</evidence>
<feature type="transmembrane region" description="Helical" evidence="7">
    <location>
        <begin position="147"/>
        <end position="166"/>
    </location>
</feature>
<dbReference type="Gene3D" id="1.10.3720.10">
    <property type="entry name" value="MetI-like"/>
    <property type="match status" value="1"/>
</dbReference>
<dbReference type="InterPro" id="IPR035906">
    <property type="entry name" value="MetI-like_sf"/>
</dbReference>
<dbReference type="RefSeq" id="WP_271177094.1">
    <property type="nucleotide sequence ID" value="NZ_BAAAJO010000005.1"/>
</dbReference>
<evidence type="ECO:0000256" key="5">
    <source>
        <dbReference type="ARBA" id="ARBA00022989"/>
    </source>
</evidence>
<dbReference type="InterPro" id="IPR010065">
    <property type="entry name" value="AA_ABC_transptr_permease_3TM"/>
</dbReference>
<name>A0A9W6H9Y9_9MICO</name>
<dbReference type="GO" id="GO:0043190">
    <property type="term" value="C:ATP-binding cassette (ABC) transporter complex"/>
    <property type="evidence" value="ECO:0007669"/>
    <property type="project" value="InterPro"/>
</dbReference>
<evidence type="ECO:0000259" key="9">
    <source>
        <dbReference type="PROSITE" id="PS50928"/>
    </source>
</evidence>
<feature type="region of interest" description="Disordered" evidence="8">
    <location>
        <begin position="1"/>
        <end position="32"/>
    </location>
</feature>
<feature type="compositionally biased region" description="Low complexity" evidence="8">
    <location>
        <begin position="303"/>
        <end position="313"/>
    </location>
</feature>
<dbReference type="NCBIfam" id="TIGR01726">
    <property type="entry name" value="HEQRo_perm_3TM"/>
    <property type="match status" value="1"/>
</dbReference>
<feature type="transmembrane region" description="Helical" evidence="7">
    <location>
        <begin position="264"/>
        <end position="290"/>
    </location>
</feature>
<keyword evidence="2 7" id="KW-0813">Transport</keyword>
<feature type="transmembrane region" description="Helical" evidence="7">
    <location>
        <begin position="93"/>
        <end position="126"/>
    </location>
</feature>
<feature type="transmembrane region" description="Helical" evidence="7">
    <location>
        <begin position="53"/>
        <end position="73"/>
    </location>
</feature>
<dbReference type="InterPro" id="IPR043429">
    <property type="entry name" value="ArtM/GltK/GlnP/TcyL/YhdX-like"/>
</dbReference>
<organism evidence="10 11">
    <name type="scientific">Leifsonia poae</name>
    <dbReference type="NCBI Taxonomy" id="110933"/>
    <lineage>
        <taxon>Bacteria</taxon>
        <taxon>Bacillati</taxon>
        <taxon>Actinomycetota</taxon>
        <taxon>Actinomycetes</taxon>
        <taxon>Micrococcales</taxon>
        <taxon>Microbacteriaceae</taxon>
        <taxon>Leifsonia</taxon>
    </lineage>
</organism>
<comment type="caution">
    <text evidence="10">The sequence shown here is derived from an EMBL/GenBank/DDBJ whole genome shotgun (WGS) entry which is preliminary data.</text>
</comment>
<dbReference type="PANTHER" id="PTHR30614">
    <property type="entry name" value="MEMBRANE COMPONENT OF AMINO ACID ABC TRANSPORTER"/>
    <property type="match status" value="1"/>
</dbReference>
<evidence type="ECO:0000313" key="10">
    <source>
        <dbReference type="EMBL" id="GLJ76447.1"/>
    </source>
</evidence>
<dbReference type="EMBL" id="BSEN01000006">
    <property type="protein sequence ID" value="GLJ76447.1"/>
    <property type="molecule type" value="Genomic_DNA"/>
</dbReference>
<keyword evidence="5 7" id="KW-1133">Transmembrane helix</keyword>
<evidence type="ECO:0000313" key="11">
    <source>
        <dbReference type="Proteomes" id="UP001142372"/>
    </source>
</evidence>
<comment type="similarity">
    <text evidence="7">Belongs to the binding-protein-dependent transport system permease family.</text>
</comment>
<dbReference type="AlphaFoldDB" id="A0A9W6H9Y9"/>
<protein>
    <submittedName>
        <fullName evidence="10">Amino acid ABC transporter permease</fullName>
    </submittedName>
</protein>
<dbReference type="PANTHER" id="PTHR30614:SF21">
    <property type="entry name" value="AMINO ACID ABC TRANSPORTER PERMEASE"/>
    <property type="match status" value="1"/>
</dbReference>
<sequence>MTAQLIPDRPNQTPGRPDRARRSSRARSSRTGKRSYAASFIYDQPGPRGKRNILLGSIVSCAVFAIVIGLGLWQFASHGQFAPERWAPFTEWAIWQYLLVGLLGTLEAAAIVAVLGGLFGVLLALGRMSNQRWLRWLCSAYIEIARTVPVLLMIYLMLFGLPQIGINLPTLWKLVVPLTIANSAVFAEIVRAGVASLPRGQREAALSLGLRSWQATRFVVLPQALRNVAPSLVTQLVSLLKDTSLGYIVAFTELLYRGQVLASYLHLLIPTYIAVTFIYLVVNGSLSALASRLQRGSRRRTSPLPNLPALPAADHTKAANV</sequence>
<accession>A0A9W6H9Y9</accession>
<feature type="domain" description="ABC transmembrane type-1" evidence="9">
    <location>
        <begin position="102"/>
        <end position="290"/>
    </location>
</feature>
<dbReference type="InterPro" id="IPR000515">
    <property type="entry name" value="MetI-like"/>
</dbReference>
<feature type="region of interest" description="Disordered" evidence="8">
    <location>
        <begin position="298"/>
        <end position="321"/>
    </location>
</feature>
<dbReference type="PROSITE" id="PS50928">
    <property type="entry name" value="ABC_TM1"/>
    <property type="match status" value="1"/>
</dbReference>
<gene>
    <name evidence="10" type="ORF">GCM10017584_20210</name>
</gene>
<dbReference type="GO" id="GO:0006865">
    <property type="term" value="P:amino acid transport"/>
    <property type="evidence" value="ECO:0007669"/>
    <property type="project" value="TreeGrafter"/>
</dbReference>
<evidence type="ECO:0000256" key="2">
    <source>
        <dbReference type="ARBA" id="ARBA00022448"/>
    </source>
</evidence>
<dbReference type="SUPFAM" id="SSF161098">
    <property type="entry name" value="MetI-like"/>
    <property type="match status" value="1"/>
</dbReference>
<keyword evidence="3" id="KW-1003">Cell membrane</keyword>
<reference evidence="10" key="1">
    <citation type="journal article" date="2014" name="Int. J. Syst. Evol. Microbiol.">
        <title>Complete genome sequence of Corynebacterium casei LMG S-19264T (=DSM 44701T), isolated from a smear-ripened cheese.</title>
        <authorList>
            <consortium name="US DOE Joint Genome Institute (JGI-PGF)"/>
            <person name="Walter F."/>
            <person name="Albersmeier A."/>
            <person name="Kalinowski J."/>
            <person name="Ruckert C."/>
        </authorList>
    </citation>
    <scope>NUCLEOTIDE SEQUENCE</scope>
    <source>
        <strain evidence="10">VKM Ac-1401</strain>
    </source>
</reference>
<dbReference type="GO" id="GO:0022857">
    <property type="term" value="F:transmembrane transporter activity"/>
    <property type="evidence" value="ECO:0007669"/>
    <property type="project" value="InterPro"/>
</dbReference>
<keyword evidence="4 7" id="KW-0812">Transmembrane</keyword>
<keyword evidence="6 7" id="KW-0472">Membrane</keyword>
<feature type="compositionally biased region" description="Basic residues" evidence="8">
    <location>
        <begin position="22"/>
        <end position="32"/>
    </location>
</feature>
<dbReference type="Pfam" id="PF00528">
    <property type="entry name" value="BPD_transp_1"/>
    <property type="match status" value="1"/>
</dbReference>
<dbReference type="CDD" id="cd06261">
    <property type="entry name" value="TM_PBP2"/>
    <property type="match status" value="1"/>
</dbReference>
<evidence type="ECO:0000256" key="4">
    <source>
        <dbReference type="ARBA" id="ARBA00022692"/>
    </source>
</evidence>
<evidence type="ECO:0000256" key="7">
    <source>
        <dbReference type="RuleBase" id="RU363032"/>
    </source>
</evidence>
<keyword evidence="11" id="KW-1185">Reference proteome</keyword>
<reference evidence="10" key="2">
    <citation type="submission" date="2023-01" db="EMBL/GenBank/DDBJ databases">
        <authorList>
            <person name="Sun Q."/>
            <person name="Evtushenko L."/>
        </authorList>
    </citation>
    <scope>NUCLEOTIDE SEQUENCE</scope>
    <source>
        <strain evidence="10">VKM Ac-1401</strain>
    </source>
</reference>
<comment type="subcellular location">
    <subcellularLocation>
        <location evidence="1 7">Cell membrane</location>
        <topology evidence="1 7">Multi-pass membrane protein</topology>
    </subcellularLocation>
</comment>
<dbReference type="Proteomes" id="UP001142372">
    <property type="component" value="Unassembled WGS sequence"/>
</dbReference>
<evidence type="ECO:0000256" key="8">
    <source>
        <dbReference type="SAM" id="MobiDB-lite"/>
    </source>
</evidence>
<proteinExistence type="inferred from homology"/>
<evidence type="ECO:0000256" key="3">
    <source>
        <dbReference type="ARBA" id="ARBA00022475"/>
    </source>
</evidence>
<evidence type="ECO:0000256" key="1">
    <source>
        <dbReference type="ARBA" id="ARBA00004651"/>
    </source>
</evidence>